<keyword evidence="5" id="KW-0547">Nucleotide-binding</keyword>
<evidence type="ECO:0000256" key="7">
    <source>
        <dbReference type="ARBA" id="ARBA00022840"/>
    </source>
</evidence>
<dbReference type="InterPro" id="IPR003661">
    <property type="entry name" value="HisK_dim/P_dom"/>
</dbReference>
<organism evidence="12 13">
    <name type="scientific">Caldithrix abyssi DSM 13497</name>
    <dbReference type="NCBI Taxonomy" id="880073"/>
    <lineage>
        <taxon>Bacteria</taxon>
        <taxon>Pseudomonadati</taxon>
        <taxon>Calditrichota</taxon>
        <taxon>Calditrichia</taxon>
        <taxon>Calditrichales</taxon>
        <taxon>Calditrichaceae</taxon>
        <taxon>Caldithrix</taxon>
    </lineage>
</organism>
<dbReference type="SUPFAM" id="SSF55874">
    <property type="entry name" value="ATPase domain of HSP90 chaperone/DNA topoisomerase II/histidine kinase"/>
    <property type="match status" value="1"/>
</dbReference>
<keyword evidence="3" id="KW-0597">Phosphoprotein</keyword>
<dbReference type="EC" id="2.7.13.3" evidence="2"/>
<dbReference type="Gene3D" id="1.10.287.130">
    <property type="match status" value="1"/>
</dbReference>
<keyword evidence="13" id="KW-1185">Reference proteome</keyword>
<dbReference type="GO" id="GO:0005524">
    <property type="term" value="F:ATP binding"/>
    <property type="evidence" value="ECO:0007669"/>
    <property type="project" value="UniProtKB-KW"/>
</dbReference>
<dbReference type="InParanoid" id="H1XU54"/>
<dbReference type="InterPro" id="IPR003594">
    <property type="entry name" value="HATPase_dom"/>
</dbReference>
<dbReference type="PANTHER" id="PTHR43065">
    <property type="entry name" value="SENSOR HISTIDINE KINASE"/>
    <property type="match status" value="1"/>
</dbReference>
<dbReference type="GO" id="GO:0000155">
    <property type="term" value="F:phosphorelay sensor kinase activity"/>
    <property type="evidence" value="ECO:0007669"/>
    <property type="project" value="InterPro"/>
</dbReference>
<dbReference type="Pfam" id="PF02518">
    <property type="entry name" value="HATPase_c"/>
    <property type="match status" value="1"/>
</dbReference>
<dbReference type="SMART" id="SM00388">
    <property type="entry name" value="HisKA"/>
    <property type="match status" value="1"/>
</dbReference>
<protein>
    <recommendedName>
        <fullName evidence="2">histidine kinase</fullName>
        <ecNumber evidence="2">2.7.13.3</ecNumber>
    </recommendedName>
</protein>
<dbReference type="InterPro" id="IPR036097">
    <property type="entry name" value="HisK_dim/P_sf"/>
</dbReference>
<dbReference type="RefSeq" id="WP_006928694.1">
    <property type="nucleotide sequence ID" value="NZ_CM001402.1"/>
</dbReference>
<dbReference type="PROSITE" id="PS50109">
    <property type="entry name" value="HIS_KIN"/>
    <property type="match status" value="1"/>
</dbReference>
<keyword evidence="8" id="KW-0902">Two-component regulatory system</keyword>
<dbReference type="SMART" id="SM00387">
    <property type="entry name" value="HATPase_c"/>
    <property type="match status" value="1"/>
</dbReference>
<reference evidence="11 14" key="2">
    <citation type="submission" date="2016-11" db="EMBL/GenBank/DDBJ databases">
        <title>Genomic analysis of Caldithrix abyssi and proposal of a novel bacterial phylum Caldithrichaeota.</title>
        <authorList>
            <person name="Kublanov I."/>
            <person name="Sigalova O."/>
            <person name="Gavrilov S."/>
            <person name="Lebedinsky A."/>
            <person name="Ivanova N."/>
            <person name="Daum C."/>
            <person name="Reddy T."/>
            <person name="Klenk H.P."/>
            <person name="Goker M."/>
            <person name="Reva O."/>
            <person name="Miroshnichenko M."/>
            <person name="Kyprides N."/>
            <person name="Woyke T."/>
            <person name="Gelfand M."/>
        </authorList>
    </citation>
    <scope>NUCLEOTIDE SEQUENCE [LARGE SCALE GENOMIC DNA]</scope>
    <source>
        <strain evidence="11 14">LF13</strain>
    </source>
</reference>
<dbReference type="eggNOG" id="COG5000">
    <property type="taxonomic scope" value="Bacteria"/>
</dbReference>
<dbReference type="Proteomes" id="UP000004671">
    <property type="component" value="Chromosome"/>
</dbReference>
<evidence type="ECO:0000256" key="3">
    <source>
        <dbReference type="ARBA" id="ARBA00022553"/>
    </source>
</evidence>
<proteinExistence type="predicted"/>
<feature type="domain" description="Histidine kinase" evidence="10">
    <location>
        <begin position="450"/>
        <end position="662"/>
    </location>
</feature>
<evidence type="ECO:0000313" key="12">
    <source>
        <dbReference type="EMBL" id="EHO41544.1"/>
    </source>
</evidence>
<dbReference type="InterPro" id="IPR036890">
    <property type="entry name" value="HATPase_C_sf"/>
</dbReference>
<dbReference type="OrthoDB" id="9815750at2"/>
<evidence type="ECO:0000256" key="6">
    <source>
        <dbReference type="ARBA" id="ARBA00022777"/>
    </source>
</evidence>
<evidence type="ECO:0000256" key="1">
    <source>
        <dbReference type="ARBA" id="ARBA00000085"/>
    </source>
</evidence>
<evidence type="ECO:0000256" key="8">
    <source>
        <dbReference type="ARBA" id="ARBA00023012"/>
    </source>
</evidence>
<dbReference type="KEGG" id="caby:Cabys_692"/>
<dbReference type="HOGENOM" id="CLU_000445_89_29_0"/>
<gene>
    <name evidence="11" type="ORF">Cabys_692</name>
    <name evidence="12" type="ORF">Calab_1930</name>
</gene>
<dbReference type="InterPro" id="IPR005467">
    <property type="entry name" value="His_kinase_dom"/>
</dbReference>
<dbReference type="PaxDb" id="880073-Calab_1930"/>
<dbReference type="EMBL" id="CM001402">
    <property type="protein sequence ID" value="EHO41544.1"/>
    <property type="molecule type" value="Genomic_DNA"/>
</dbReference>
<evidence type="ECO:0000256" key="4">
    <source>
        <dbReference type="ARBA" id="ARBA00022679"/>
    </source>
</evidence>
<dbReference type="PANTHER" id="PTHR43065:SF10">
    <property type="entry name" value="PEROXIDE STRESS-ACTIVATED HISTIDINE KINASE MAK3"/>
    <property type="match status" value="1"/>
</dbReference>
<dbReference type="PRINTS" id="PR00344">
    <property type="entry name" value="BCTRLSENSOR"/>
</dbReference>
<dbReference type="Pfam" id="PF00512">
    <property type="entry name" value="HisKA"/>
    <property type="match status" value="1"/>
</dbReference>
<accession>H1XU54</accession>
<evidence type="ECO:0000256" key="2">
    <source>
        <dbReference type="ARBA" id="ARBA00012438"/>
    </source>
</evidence>
<keyword evidence="9" id="KW-1133">Transmembrane helix</keyword>
<evidence type="ECO:0000313" key="11">
    <source>
        <dbReference type="EMBL" id="APF17443.1"/>
    </source>
</evidence>
<reference evidence="12 13" key="1">
    <citation type="submission" date="2011-09" db="EMBL/GenBank/DDBJ databases">
        <title>The permanent draft genome of Caldithrix abyssi DSM 13497.</title>
        <authorList>
            <consortium name="US DOE Joint Genome Institute (JGI-PGF)"/>
            <person name="Lucas S."/>
            <person name="Han J."/>
            <person name="Lapidus A."/>
            <person name="Bruce D."/>
            <person name="Goodwin L."/>
            <person name="Pitluck S."/>
            <person name="Peters L."/>
            <person name="Kyrpides N."/>
            <person name="Mavromatis K."/>
            <person name="Ivanova N."/>
            <person name="Mikhailova N."/>
            <person name="Chertkov O."/>
            <person name="Detter J.C."/>
            <person name="Tapia R."/>
            <person name="Han C."/>
            <person name="Land M."/>
            <person name="Hauser L."/>
            <person name="Markowitz V."/>
            <person name="Cheng J.-F."/>
            <person name="Hugenholtz P."/>
            <person name="Woyke T."/>
            <person name="Wu D."/>
            <person name="Spring S."/>
            <person name="Brambilla E."/>
            <person name="Klenk H.-P."/>
            <person name="Eisen J.A."/>
        </authorList>
    </citation>
    <scope>NUCLEOTIDE SEQUENCE [LARGE SCALE GENOMIC DNA]</scope>
    <source>
        <strain evidence="12 13">DSM 13497</strain>
    </source>
</reference>
<dbReference type="EMBL" id="CP018099">
    <property type="protein sequence ID" value="APF17443.1"/>
    <property type="molecule type" value="Genomic_DNA"/>
</dbReference>
<dbReference type="AlphaFoldDB" id="H1XU54"/>
<name>H1XU54_CALAY</name>
<keyword evidence="4" id="KW-0808">Transferase</keyword>
<dbReference type="Gene3D" id="3.30.565.10">
    <property type="entry name" value="Histidine kinase-like ATPase, C-terminal domain"/>
    <property type="match status" value="1"/>
</dbReference>
<feature type="transmembrane region" description="Helical" evidence="9">
    <location>
        <begin position="12"/>
        <end position="31"/>
    </location>
</feature>
<keyword evidence="7" id="KW-0067">ATP-binding</keyword>
<sequence precursor="true">MQKNINNIRLWGVLLFIVLAVIIFLPAVMEYHSTKSDLVRLWQDQSRLVAETIVRGSQTMMRFDEQFLLDQKERLINDGLALRQLDSLNFPELRPVFEFARRRLHASVLFFSEQGQLLNPPPSGSMGDRMVRRFHNLFLQAIKTLPRDSLIYLAPPEAQQRHLPPFLIIRRANQQGYMVVIIRPAMGERMMRFRGMKRWLNEIVKSPGILYIQLLKDQRPLLEAGDFLLAPLEPPAEASSSRISWQILKSAEQTIFDYWQPAPNQMTIRIGLATTALAHLQQNLVRRLIFNSLLLLILGFLVMRFILSRQNVALLQSRLSQLETYTISILKNMSDGILAFNSRFEIEFTNAAYARLTGAQDVDRFNSAIQFLPSELKQKIKDFQEIENFSFQHDNHFLLISGKKVNAGSEENHSDLLYLLIVRDFTSQKELDEIRTRRNKLLAMGELASRVAHEIRNPLNGIAMLAQRLQKEFRPTENDEEFRQMTSAIRQETERLNQIVHSFLIYARSPRLKFQSTSLGEFLSGLKPVLQASGSSPLSLHIQSDVRLPIDRDQFKQALINLVKNAMEASPPHSAVSVRLEVSENKARILIEDEGGGIPPELKERIFDLYFTTREEGTGIGLSIVEKIVEAHGGKIKVESPYRKEGKEIQGARFIIELPIKEPKGEAQ</sequence>
<keyword evidence="9" id="KW-0812">Transmembrane</keyword>
<dbReference type="SUPFAM" id="SSF47384">
    <property type="entry name" value="Homodimeric domain of signal transducing histidine kinase"/>
    <property type="match status" value="1"/>
</dbReference>
<comment type="catalytic activity">
    <reaction evidence="1">
        <text>ATP + protein L-histidine = ADP + protein N-phospho-L-histidine.</text>
        <dbReference type="EC" id="2.7.13.3"/>
    </reaction>
</comment>
<dbReference type="STRING" id="880073.Cabys_692"/>
<evidence type="ECO:0000313" key="14">
    <source>
        <dbReference type="Proteomes" id="UP000183868"/>
    </source>
</evidence>
<evidence type="ECO:0000256" key="9">
    <source>
        <dbReference type="SAM" id="Phobius"/>
    </source>
</evidence>
<keyword evidence="6 12" id="KW-0418">Kinase</keyword>
<evidence type="ECO:0000259" key="10">
    <source>
        <dbReference type="PROSITE" id="PS50109"/>
    </source>
</evidence>
<dbReference type="InterPro" id="IPR004358">
    <property type="entry name" value="Sig_transdc_His_kin-like_C"/>
</dbReference>
<dbReference type="Proteomes" id="UP000183868">
    <property type="component" value="Chromosome"/>
</dbReference>
<keyword evidence="9" id="KW-0472">Membrane</keyword>
<evidence type="ECO:0000313" key="13">
    <source>
        <dbReference type="Proteomes" id="UP000004671"/>
    </source>
</evidence>
<evidence type="ECO:0000256" key="5">
    <source>
        <dbReference type="ARBA" id="ARBA00022741"/>
    </source>
</evidence>
<dbReference type="CDD" id="cd00082">
    <property type="entry name" value="HisKA"/>
    <property type="match status" value="1"/>
</dbReference>